<evidence type="ECO:0000313" key="3">
    <source>
        <dbReference type="Proteomes" id="UP000292282"/>
    </source>
</evidence>
<dbReference type="AlphaFoldDB" id="A0A4Q9LEE8"/>
<keyword evidence="1" id="KW-1133">Transmembrane helix</keyword>
<keyword evidence="3" id="KW-1185">Reference proteome</keyword>
<accession>A0A4Q9LEE8</accession>
<keyword evidence="1" id="KW-0472">Membrane</keyword>
<comment type="caution">
    <text evidence="2">The sequence shown here is derived from an EMBL/GenBank/DDBJ whole genome shotgun (WGS) entry which is preliminary data.</text>
</comment>
<protein>
    <submittedName>
        <fullName evidence="2">Uncharacterized protein</fullName>
    </submittedName>
</protein>
<sequence length="257" mass="30000">MLGGCVIIWFDFKCKERFEIKDSGVTWVKKKRGEKGRERGDSYMDCMEVEGVNDRREVVGDKGVLVISIIFKRVLVMSIIFKRVLVISIIFKGCYNKYTNYKGVSKNTIINTLLNIILISNTLLSTTGISNTLLSQTYNYHPLTYPPIYSPLTYPQHPPPTIFIIPLLSSFMNISILKRKITVELIIYIFMFLTVIVLTIIIILLRKYKTKNFLNNKETLYYNIIKNRNIKIEEYEDIVFELPIDDKNYLPRVEKID</sequence>
<feature type="transmembrane region" description="Helical" evidence="1">
    <location>
        <begin position="64"/>
        <end position="91"/>
    </location>
</feature>
<proteinExistence type="predicted"/>
<evidence type="ECO:0000313" key="2">
    <source>
        <dbReference type="EMBL" id="TBU06363.1"/>
    </source>
</evidence>
<dbReference type="VEuPathDB" id="MicrosporidiaDB:CWI38_2591p0010"/>
<organism evidence="2 3">
    <name type="scientific">Hamiltosporidium tvaerminnensis</name>
    <dbReference type="NCBI Taxonomy" id="1176355"/>
    <lineage>
        <taxon>Eukaryota</taxon>
        <taxon>Fungi</taxon>
        <taxon>Fungi incertae sedis</taxon>
        <taxon>Microsporidia</taxon>
        <taxon>Dubosqiidae</taxon>
        <taxon>Hamiltosporidium</taxon>
    </lineage>
</organism>
<dbReference type="Proteomes" id="UP000292282">
    <property type="component" value="Unassembled WGS sequence"/>
</dbReference>
<name>A0A4Q9LEE8_9MICR</name>
<dbReference type="EMBL" id="PITK01002591">
    <property type="protein sequence ID" value="TBU06363.1"/>
    <property type="molecule type" value="Genomic_DNA"/>
</dbReference>
<keyword evidence="1" id="KW-0812">Transmembrane</keyword>
<reference evidence="2 3" key="1">
    <citation type="submission" date="2017-12" db="EMBL/GenBank/DDBJ databases">
        <authorList>
            <person name="Pombert J.-F."/>
            <person name="Haag K.L."/>
            <person name="Ebert D."/>
        </authorList>
    </citation>
    <scope>NUCLEOTIDE SEQUENCE [LARGE SCALE GENOMIC DNA]</scope>
    <source>
        <strain evidence="2">IL-G-3</strain>
    </source>
</reference>
<evidence type="ECO:0000256" key="1">
    <source>
        <dbReference type="SAM" id="Phobius"/>
    </source>
</evidence>
<feature type="transmembrane region" description="Helical" evidence="1">
    <location>
        <begin position="185"/>
        <end position="205"/>
    </location>
</feature>
<feature type="transmembrane region" description="Helical" evidence="1">
    <location>
        <begin position="112"/>
        <end position="134"/>
    </location>
</feature>
<gene>
    <name evidence="2" type="ORF">CWI38_2591p0010</name>
</gene>